<dbReference type="Gene3D" id="3.30.1490.100">
    <property type="entry name" value="DNA polymerase, Y-family, little finger domain"/>
    <property type="match status" value="1"/>
</dbReference>
<keyword evidence="10 16" id="KW-0227">DNA damage</keyword>
<evidence type="ECO:0000256" key="11">
    <source>
        <dbReference type="ARBA" id="ARBA00022842"/>
    </source>
</evidence>
<evidence type="ECO:0000256" key="15">
    <source>
        <dbReference type="ARBA" id="ARBA00049244"/>
    </source>
</evidence>
<dbReference type="InterPro" id="IPR001126">
    <property type="entry name" value="UmuC"/>
</dbReference>
<accession>E1RI55</accession>
<dbReference type="InterPro" id="IPR050116">
    <property type="entry name" value="DNA_polymerase-Y"/>
</dbReference>
<evidence type="ECO:0000256" key="14">
    <source>
        <dbReference type="ARBA" id="ARBA00023204"/>
    </source>
</evidence>
<evidence type="ECO:0000256" key="3">
    <source>
        <dbReference type="ARBA" id="ARBA00011245"/>
    </source>
</evidence>
<evidence type="ECO:0000256" key="5">
    <source>
        <dbReference type="ARBA" id="ARBA00022490"/>
    </source>
</evidence>
<sequence>MTENRPAQRIIMHIDMDSFFASVEVRENPSLKGKPVVVGADPKGGKGRGVVSTCSYEAREYGIRSAMPVSTAYRLCPECIFLPVNMQLYKKTSANVMNIMREYSDKFQQVSIDEAYLDISFIGSYDNAESVGREIKERIFHAEGLTCSVGIGPGKVIAKIASGMNKPAGMTVVRPDAIRDFLDPLPVDAIPGIGKKTKVRLEKHGIVTIKDLLGCDIQELKDAFGKHGIMMHRLARGIDDSEVREKEGQKSIGKQTTYPEDVSDTSILLSDLSDLCENVQNRLELRGYSCRTVTVKIRYAGFIDRSKADSFLHPTIDLTVIYEKAKDIFTDLYDERPVRSLGVSLSGFDSAKSRQSRLDDF</sequence>
<feature type="domain" description="UmuC" evidence="17">
    <location>
        <begin position="11"/>
        <end position="194"/>
    </location>
</feature>
<dbReference type="CDD" id="cd03586">
    <property type="entry name" value="PolY_Pol_IV_kappa"/>
    <property type="match status" value="1"/>
</dbReference>
<evidence type="ECO:0000256" key="8">
    <source>
        <dbReference type="ARBA" id="ARBA00022705"/>
    </source>
</evidence>
<dbReference type="GO" id="GO:0006281">
    <property type="term" value="P:DNA repair"/>
    <property type="evidence" value="ECO:0007669"/>
    <property type="project" value="UniProtKB-UniRule"/>
</dbReference>
<dbReference type="SUPFAM" id="SSF56672">
    <property type="entry name" value="DNA/RNA polymerases"/>
    <property type="match status" value="1"/>
</dbReference>
<dbReference type="InterPro" id="IPR017961">
    <property type="entry name" value="DNA_pol_Y-fam_little_finger"/>
</dbReference>
<keyword evidence="7 16" id="KW-0548">Nucleotidyltransferase</keyword>
<evidence type="ECO:0000259" key="17">
    <source>
        <dbReference type="PROSITE" id="PS50173"/>
    </source>
</evidence>
<dbReference type="GeneID" id="9743115"/>
<dbReference type="InterPro" id="IPR043502">
    <property type="entry name" value="DNA/RNA_pol_sf"/>
</dbReference>
<keyword evidence="8 16" id="KW-0235">DNA replication</keyword>
<keyword evidence="5 16" id="KW-0963">Cytoplasm</keyword>
<evidence type="ECO:0000256" key="1">
    <source>
        <dbReference type="ARBA" id="ARBA00004496"/>
    </source>
</evidence>
<dbReference type="GO" id="GO:0003887">
    <property type="term" value="F:DNA-directed DNA polymerase activity"/>
    <property type="evidence" value="ECO:0007669"/>
    <property type="project" value="UniProtKB-UniRule"/>
</dbReference>
<dbReference type="FunFam" id="3.40.1170.60:FF:000001">
    <property type="entry name" value="DNA polymerase IV"/>
    <property type="match status" value="1"/>
</dbReference>
<organism evidence="18 19">
    <name type="scientific">Methanolacinia petrolearia (strain DSM 11571 / OCM 486 / SEBR 4847)</name>
    <name type="common">Methanoplanus petrolearius</name>
    <dbReference type="NCBI Taxonomy" id="679926"/>
    <lineage>
        <taxon>Archaea</taxon>
        <taxon>Methanobacteriati</taxon>
        <taxon>Methanobacteriota</taxon>
        <taxon>Stenosarchaea group</taxon>
        <taxon>Methanomicrobia</taxon>
        <taxon>Methanomicrobiales</taxon>
        <taxon>Methanomicrobiaceae</taxon>
        <taxon>Methanolacinia</taxon>
    </lineage>
</organism>
<comment type="subunit">
    <text evidence="3 16">Monomer.</text>
</comment>
<dbReference type="Proteomes" id="UP000006565">
    <property type="component" value="Chromosome"/>
</dbReference>
<evidence type="ECO:0000256" key="4">
    <source>
        <dbReference type="ARBA" id="ARBA00022457"/>
    </source>
</evidence>
<dbReference type="GO" id="GO:0000287">
    <property type="term" value="F:magnesium ion binding"/>
    <property type="evidence" value="ECO:0007669"/>
    <property type="project" value="UniProtKB-UniRule"/>
</dbReference>
<comment type="catalytic activity">
    <reaction evidence="15 16">
        <text>DNA(n) + a 2'-deoxyribonucleoside 5'-triphosphate = DNA(n+1) + diphosphate</text>
        <dbReference type="Rhea" id="RHEA:22508"/>
        <dbReference type="Rhea" id="RHEA-COMP:17339"/>
        <dbReference type="Rhea" id="RHEA-COMP:17340"/>
        <dbReference type="ChEBI" id="CHEBI:33019"/>
        <dbReference type="ChEBI" id="CHEBI:61560"/>
        <dbReference type="ChEBI" id="CHEBI:173112"/>
        <dbReference type="EC" id="2.7.7.7"/>
    </reaction>
</comment>
<dbReference type="PANTHER" id="PTHR11076">
    <property type="entry name" value="DNA REPAIR POLYMERASE UMUC / TRANSFERASE FAMILY MEMBER"/>
    <property type="match status" value="1"/>
</dbReference>
<feature type="binding site" evidence="16">
    <location>
        <position position="113"/>
    </location>
    <ligand>
        <name>Mg(2+)</name>
        <dbReference type="ChEBI" id="CHEBI:18420"/>
    </ligand>
</feature>
<protein>
    <recommendedName>
        <fullName evidence="16">DNA polymerase IV</fullName>
        <shortName evidence="16">Pol IV</shortName>
        <ecNumber evidence="16">2.7.7.7</ecNumber>
    </recommendedName>
</protein>
<evidence type="ECO:0000313" key="19">
    <source>
        <dbReference type="Proteomes" id="UP000006565"/>
    </source>
</evidence>
<feature type="binding site" evidence="16">
    <location>
        <position position="15"/>
    </location>
    <ligand>
        <name>Mg(2+)</name>
        <dbReference type="ChEBI" id="CHEBI:18420"/>
    </ligand>
</feature>
<keyword evidence="11 16" id="KW-0460">Magnesium</keyword>
<dbReference type="PANTHER" id="PTHR11076:SF33">
    <property type="entry name" value="DNA POLYMERASE KAPPA"/>
    <property type="match status" value="1"/>
</dbReference>
<keyword evidence="14 16" id="KW-0234">DNA repair</keyword>
<dbReference type="eggNOG" id="arCOG04582">
    <property type="taxonomic scope" value="Archaea"/>
</dbReference>
<comment type="function">
    <text evidence="16">Poorly processive, error-prone DNA polymerase involved in untargeted mutagenesis. Copies undamaged DNA at stalled replication forks, which arise in vivo from mismatched or misaligned primer ends. These misaligned primers can be extended by PolIV. Exhibits no 3'-5' exonuclease (proofreading) activity. May be involved in translesional synthesis.</text>
</comment>
<reference evidence="18 19" key="1">
    <citation type="journal article" date="2010" name="Stand. Genomic Sci.">
        <title>Complete genome sequence of Methanoplanus petrolearius type strain (SEBR 4847).</title>
        <authorList>
            <person name="Brambilla E."/>
            <person name="Djao O.D."/>
            <person name="Daligault H."/>
            <person name="Lapidus A."/>
            <person name="Lucas S."/>
            <person name="Hammon N."/>
            <person name="Nolan M."/>
            <person name="Tice H."/>
            <person name="Cheng J.F."/>
            <person name="Han C."/>
            <person name="Tapia R."/>
            <person name="Goodwin L."/>
            <person name="Pitluck S."/>
            <person name="Liolios K."/>
            <person name="Ivanova N."/>
            <person name="Mavromatis K."/>
            <person name="Mikhailova N."/>
            <person name="Pati A."/>
            <person name="Chen A."/>
            <person name="Palaniappan K."/>
            <person name="Land M."/>
            <person name="Hauser L."/>
            <person name="Chang Y.J."/>
            <person name="Jeffries C.D."/>
            <person name="Rohde M."/>
            <person name="Spring S."/>
            <person name="Sikorski J."/>
            <person name="Goker M."/>
            <person name="Woyke T."/>
            <person name="Bristow J."/>
            <person name="Eisen J.A."/>
            <person name="Markowitz V."/>
            <person name="Hugenholtz P."/>
            <person name="Kyrpides N.C."/>
            <person name="Klenk H.P."/>
        </authorList>
    </citation>
    <scope>NUCLEOTIDE SEQUENCE [LARGE SCALE GENOMIC DNA]</scope>
    <source>
        <strain evidence="19">DSM 11571 / OCM 486 / SEBR 4847</strain>
    </source>
</reference>
<evidence type="ECO:0000256" key="13">
    <source>
        <dbReference type="ARBA" id="ARBA00023125"/>
    </source>
</evidence>
<name>E1RI55_METP4</name>
<dbReference type="EMBL" id="CP002117">
    <property type="protein sequence ID" value="ADN35440.1"/>
    <property type="molecule type" value="Genomic_DNA"/>
</dbReference>
<dbReference type="Gene3D" id="1.10.150.20">
    <property type="entry name" value="5' to 3' exonuclease, C-terminal subdomain"/>
    <property type="match status" value="1"/>
</dbReference>
<dbReference type="RefSeq" id="WP_013328618.1">
    <property type="nucleotide sequence ID" value="NC_014507.1"/>
</dbReference>
<keyword evidence="6 16" id="KW-0808">Transferase</keyword>
<dbReference type="HAMAP" id="MF_01113">
    <property type="entry name" value="DNApol_IV"/>
    <property type="match status" value="1"/>
</dbReference>
<dbReference type="FunFam" id="3.30.1490.100:FF:000004">
    <property type="entry name" value="DNA polymerase IV"/>
    <property type="match status" value="1"/>
</dbReference>
<dbReference type="GO" id="GO:0006261">
    <property type="term" value="P:DNA-templated DNA replication"/>
    <property type="evidence" value="ECO:0007669"/>
    <property type="project" value="UniProtKB-UniRule"/>
</dbReference>
<dbReference type="Pfam" id="PF11799">
    <property type="entry name" value="IMS_C"/>
    <property type="match status" value="1"/>
</dbReference>
<dbReference type="InterPro" id="IPR022880">
    <property type="entry name" value="DNApol_IV"/>
</dbReference>
<evidence type="ECO:0000256" key="2">
    <source>
        <dbReference type="ARBA" id="ARBA00010945"/>
    </source>
</evidence>
<dbReference type="PROSITE" id="PS50173">
    <property type="entry name" value="UMUC"/>
    <property type="match status" value="1"/>
</dbReference>
<evidence type="ECO:0000256" key="6">
    <source>
        <dbReference type="ARBA" id="ARBA00022679"/>
    </source>
</evidence>
<dbReference type="HOGENOM" id="CLU_012348_1_1_2"/>
<evidence type="ECO:0000256" key="10">
    <source>
        <dbReference type="ARBA" id="ARBA00022763"/>
    </source>
</evidence>
<gene>
    <name evidence="16" type="primary">dbh</name>
    <name evidence="18" type="ordered locus">Mpet_0666</name>
</gene>
<dbReference type="GO" id="GO:0005737">
    <property type="term" value="C:cytoplasm"/>
    <property type="evidence" value="ECO:0007669"/>
    <property type="project" value="UniProtKB-SubCell"/>
</dbReference>
<dbReference type="STRING" id="679926.Mpet_0666"/>
<feature type="active site" evidence="16">
    <location>
        <position position="114"/>
    </location>
</feature>
<evidence type="ECO:0000256" key="7">
    <source>
        <dbReference type="ARBA" id="ARBA00022695"/>
    </source>
</evidence>
<dbReference type="AlphaFoldDB" id="E1RI55"/>
<dbReference type="OrthoDB" id="372207at2157"/>
<dbReference type="Gene3D" id="3.30.70.270">
    <property type="match status" value="1"/>
</dbReference>
<evidence type="ECO:0000256" key="9">
    <source>
        <dbReference type="ARBA" id="ARBA00022723"/>
    </source>
</evidence>
<evidence type="ECO:0000256" key="12">
    <source>
        <dbReference type="ARBA" id="ARBA00022932"/>
    </source>
</evidence>
<dbReference type="InterPro" id="IPR036775">
    <property type="entry name" value="DNA_pol_Y-fam_lit_finger_sf"/>
</dbReference>
<dbReference type="GO" id="GO:0003684">
    <property type="term" value="F:damaged DNA binding"/>
    <property type="evidence" value="ECO:0007669"/>
    <property type="project" value="InterPro"/>
</dbReference>
<dbReference type="Pfam" id="PF21999">
    <property type="entry name" value="IMS_HHH_1"/>
    <property type="match status" value="1"/>
</dbReference>
<dbReference type="Pfam" id="PF00817">
    <property type="entry name" value="IMS"/>
    <property type="match status" value="1"/>
</dbReference>
<evidence type="ECO:0000256" key="16">
    <source>
        <dbReference type="HAMAP-Rule" id="MF_01113"/>
    </source>
</evidence>
<comment type="subcellular location">
    <subcellularLocation>
        <location evidence="1 16">Cytoplasm</location>
    </subcellularLocation>
</comment>
<feature type="site" description="Substrate discrimination" evidence="16">
    <location>
        <position position="20"/>
    </location>
</feature>
<dbReference type="Gene3D" id="3.40.1170.60">
    <property type="match status" value="1"/>
</dbReference>
<keyword evidence="19" id="KW-1185">Reference proteome</keyword>
<keyword evidence="9 16" id="KW-0479">Metal-binding</keyword>
<dbReference type="EC" id="2.7.7.7" evidence="16"/>
<keyword evidence="13 16" id="KW-0238">DNA-binding</keyword>
<proteinExistence type="inferred from homology"/>
<keyword evidence="4 16" id="KW-0515">Mutator protein</keyword>
<keyword evidence="12 16" id="KW-0239">DNA-directed DNA polymerase</keyword>
<comment type="cofactor">
    <cofactor evidence="16">
        <name>Mg(2+)</name>
        <dbReference type="ChEBI" id="CHEBI:18420"/>
    </cofactor>
    <text evidence="16">Binds 2 magnesium ions per subunit.</text>
</comment>
<dbReference type="KEGG" id="mpi:Mpet_0666"/>
<dbReference type="NCBIfam" id="NF002677">
    <property type="entry name" value="PRK02406.1"/>
    <property type="match status" value="1"/>
</dbReference>
<evidence type="ECO:0000313" key="18">
    <source>
        <dbReference type="EMBL" id="ADN35440.1"/>
    </source>
</evidence>
<dbReference type="GO" id="GO:0042276">
    <property type="term" value="P:error-prone translesion synthesis"/>
    <property type="evidence" value="ECO:0007669"/>
    <property type="project" value="TreeGrafter"/>
</dbReference>
<comment type="similarity">
    <text evidence="2 16">Belongs to the DNA polymerase type-Y family.</text>
</comment>
<dbReference type="InterPro" id="IPR043128">
    <property type="entry name" value="Rev_trsase/Diguanyl_cyclase"/>
</dbReference>
<dbReference type="InterPro" id="IPR053848">
    <property type="entry name" value="IMS_HHH_1"/>
</dbReference>
<dbReference type="SUPFAM" id="SSF100879">
    <property type="entry name" value="Lesion bypass DNA polymerase (Y-family), little finger domain"/>
    <property type="match status" value="1"/>
</dbReference>